<accession>A0A1X2I3Z7</accession>
<name>A0A1X2I3Z7_9FUNG</name>
<evidence type="ECO:0000313" key="2">
    <source>
        <dbReference type="Proteomes" id="UP000193560"/>
    </source>
</evidence>
<protein>
    <submittedName>
        <fullName evidence="1">Uncharacterized protein</fullName>
    </submittedName>
</protein>
<comment type="caution">
    <text evidence="1">The sequence shown here is derived from an EMBL/GenBank/DDBJ whole genome shotgun (WGS) entry which is preliminary data.</text>
</comment>
<dbReference type="AlphaFoldDB" id="A0A1X2I3Z7"/>
<dbReference type="Proteomes" id="UP000193560">
    <property type="component" value="Unassembled WGS sequence"/>
</dbReference>
<organism evidence="1 2">
    <name type="scientific">Absidia repens</name>
    <dbReference type="NCBI Taxonomy" id="90262"/>
    <lineage>
        <taxon>Eukaryota</taxon>
        <taxon>Fungi</taxon>
        <taxon>Fungi incertae sedis</taxon>
        <taxon>Mucoromycota</taxon>
        <taxon>Mucoromycotina</taxon>
        <taxon>Mucoromycetes</taxon>
        <taxon>Mucorales</taxon>
        <taxon>Cunninghamellaceae</taxon>
        <taxon>Absidia</taxon>
    </lineage>
</organism>
<dbReference type="OrthoDB" id="2438399at2759"/>
<proteinExistence type="predicted"/>
<evidence type="ECO:0000313" key="1">
    <source>
        <dbReference type="EMBL" id="ORZ08721.1"/>
    </source>
</evidence>
<keyword evidence="2" id="KW-1185">Reference proteome</keyword>
<sequence length="164" mass="18541">MTNSYWCLIGFIIDTCRKWKKTPTDNDNDKVPVFVWEDVKFGRNGKGAGHLADACRQHLLNAEKSEKLVGINMGDYMTYQVCSDCGHRSLSNEVICGPGQHAKRMYPVSVCNHCNTVCQRNINTSTISVFCSTTLPPLDGDLDFWKDQQPTNDLHNKYALMFTV</sequence>
<gene>
    <name evidence="1" type="ORF">BCR42DRAFT_396691</name>
</gene>
<dbReference type="EMBL" id="MCGE01000030">
    <property type="protein sequence ID" value="ORZ08721.1"/>
    <property type="molecule type" value="Genomic_DNA"/>
</dbReference>
<reference evidence="1 2" key="1">
    <citation type="submission" date="2016-07" db="EMBL/GenBank/DDBJ databases">
        <title>Pervasive Adenine N6-methylation of Active Genes in Fungi.</title>
        <authorList>
            <consortium name="DOE Joint Genome Institute"/>
            <person name="Mondo S.J."/>
            <person name="Dannebaum R.O."/>
            <person name="Kuo R.C."/>
            <person name="Labutti K."/>
            <person name="Haridas S."/>
            <person name="Kuo A."/>
            <person name="Salamov A."/>
            <person name="Ahrendt S.R."/>
            <person name="Lipzen A."/>
            <person name="Sullivan W."/>
            <person name="Andreopoulos W.B."/>
            <person name="Clum A."/>
            <person name="Lindquist E."/>
            <person name="Daum C."/>
            <person name="Ramamoorthy G.K."/>
            <person name="Gryganskyi A."/>
            <person name="Culley D."/>
            <person name="Magnuson J.K."/>
            <person name="James T.Y."/>
            <person name="O'Malley M.A."/>
            <person name="Stajich J.E."/>
            <person name="Spatafora J.W."/>
            <person name="Visel A."/>
            <person name="Grigoriev I.V."/>
        </authorList>
    </citation>
    <scope>NUCLEOTIDE SEQUENCE [LARGE SCALE GENOMIC DNA]</scope>
    <source>
        <strain evidence="1 2">NRRL 1336</strain>
    </source>
</reference>